<reference evidence="3 4" key="1">
    <citation type="submission" date="2021-08" db="EMBL/GenBank/DDBJ databases">
        <title>Draft Genome Sequence of Phanerochaete sordida strain YK-624.</title>
        <authorList>
            <person name="Mori T."/>
            <person name="Dohra H."/>
            <person name="Suzuki T."/>
            <person name="Kawagishi H."/>
            <person name="Hirai H."/>
        </authorList>
    </citation>
    <scope>NUCLEOTIDE SEQUENCE [LARGE SCALE GENOMIC DNA]</scope>
    <source>
        <strain evidence="3 4">YK-624</strain>
    </source>
</reference>
<feature type="transmembrane region" description="Helical" evidence="1">
    <location>
        <begin position="20"/>
        <end position="46"/>
    </location>
</feature>
<feature type="transmembrane region" description="Helical" evidence="1">
    <location>
        <begin position="120"/>
        <end position="142"/>
    </location>
</feature>
<accession>A0A9P3LJM1</accession>
<feature type="transmembrane region" description="Helical" evidence="1">
    <location>
        <begin position="86"/>
        <end position="108"/>
    </location>
</feature>
<keyword evidence="4" id="KW-1185">Reference proteome</keyword>
<proteinExistence type="predicted"/>
<gene>
    <name evidence="3" type="ORF">PsYK624_125520</name>
</gene>
<organism evidence="3 4">
    <name type="scientific">Phanerochaete sordida</name>
    <dbReference type="NCBI Taxonomy" id="48140"/>
    <lineage>
        <taxon>Eukaryota</taxon>
        <taxon>Fungi</taxon>
        <taxon>Dikarya</taxon>
        <taxon>Basidiomycota</taxon>
        <taxon>Agaricomycotina</taxon>
        <taxon>Agaricomycetes</taxon>
        <taxon>Polyporales</taxon>
        <taxon>Phanerochaetaceae</taxon>
        <taxon>Phanerochaete</taxon>
    </lineage>
</organism>
<dbReference type="Pfam" id="PF20151">
    <property type="entry name" value="DUF6533"/>
    <property type="match status" value="1"/>
</dbReference>
<sequence length="196" mass="21370">MSHLSAEDVQTTCALLSSTIISNCVAVSLITLVAYEYVLTAAQVYCVVWHRRFTAASLLLLGSRYLMLVGPVVPLLTVLSQTGCQAVWILGMVLCAANQAVITLFSALRIYAILGHERMRYIITATIIILGSTPIGANIIVWSHQTVHLQSQLAICTKTTTMSASLDKTYAIPLRPRARPLITIPDVHLSFLIDFG</sequence>
<protein>
    <recommendedName>
        <fullName evidence="2">DUF6533 domain-containing protein</fullName>
    </recommendedName>
</protein>
<dbReference type="InterPro" id="IPR045340">
    <property type="entry name" value="DUF6533"/>
</dbReference>
<dbReference type="AlphaFoldDB" id="A0A9P3LJM1"/>
<keyword evidence="1" id="KW-0472">Membrane</keyword>
<name>A0A9P3LJM1_9APHY</name>
<evidence type="ECO:0000259" key="2">
    <source>
        <dbReference type="Pfam" id="PF20151"/>
    </source>
</evidence>
<evidence type="ECO:0000256" key="1">
    <source>
        <dbReference type="SAM" id="Phobius"/>
    </source>
</evidence>
<evidence type="ECO:0000313" key="4">
    <source>
        <dbReference type="Proteomes" id="UP000703269"/>
    </source>
</evidence>
<keyword evidence="1" id="KW-1133">Transmembrane helix</keyword>
<feature type="transmembrane region" description="Helical" evidence="1">
    <location>
        <begin position="58"/>
        <end position="80"/>
    </location>
</feature>
<evidence type="ECO:0000313" key="3">
    <source>
        <dbReference type="EMBL" id="GJE96357.1"/>
    </source>
</evidence>
<dbReference type="EMBL" id="BPQB01000058">
    <property type="protein sequence ID" value="GJE96357.1"/>
    <property type="molecule type" value="Genomic_DNA"/>
</dbReference>
<dbReference type="OrthoDB" id="2804471at2759"/>
<comment type="caution">
    <text evidence="3">The sequence shown here is derived from an EMBL/GenBank/DDBJ whole genome shotgun (WGS) entry which is preliminary data.</text>
</comment>
<dbReference type="Proteomes" id="UP000703269">
    <property type="component" value="Unassembled WGS sequence"/>
</dbReference>
<feature type="domain" description="DUF6533" evidence="2">
    <location>
        <begin position="24"/>
        <end position="69"/>
    </location>
</feature>
<keyword evidence="1" id="KW-0812">Transmembrane</keyword>